<keyword evidence="11 19" id="KW-1133">Transmembrane helix</keyword>
<dbReference type="GO" id="GO:0005774">
    <property type="term" value="C:vacuolar membrane"/>
    <property type="evidence" value="ECO:0007669"/>
    <property type="project" value="UniProtKB-SubCell"/>
</dbReference>
<keyword evidence="15" id="KW-0325">Glycoprotein</keyword>
<dbReference type="Pfam" id="PF00326">
    <property type="entry name" value="Peptidase_S9"/>
    <property type="match status" value="1"/>
</dbReference>
<keyword evidence="16" id="KW-0676">Redox-active center</keyword>
<keyword evidence="4" id="KW-0645">Protease</keyword>
<dbReference type="Proteomes" id="UP001140094">
    <property type="component" value="Unassembled WGS sequence"/>
</dbReference>
<dbReference type="InterPro" id="IPR050278">
    <property type="entry name" value="Serine_Prot_S9B/DPPIV"/>
</dbReference>
<dbReference type="PROSITE" id="PS00708">
    <property type="entry name" value="PRO_ENDOPEP_SER"/>
    <property type="match status" value="1"/>
</dbReference>
<evidence type="ECO:0000256" key="12">
    <source>
        <dbReference type="ARBA" id="ARBA00023004"/>
    </source>
</evidence>
<dbReference type="Gene3D" id="3.40.50.1820">
    <property type="entry name" value="alpha/beta hydrolase"/>
    <property type="match status" value="1"/>
</dbReference>
<keyword evidence="12" id="KW-0408">Iron</keyword>
<dbReference type="InterPro" id="IPR002109">
    <property type="entry name" value="Glutaredoxin"/>
</dbReference>
<evidence type="ECO:0000256" key="5">
    <source>
        <dbReference type="ARBA" id="ARBA00022692"/>
    </source>
</evidence>
<evidence type="ECO:0000256" key="8">
    <source>
        <dbReference type="ARBA" id="ARBA00022801"/>
    </source>
</evidence>
<evidence type="ECO:0000256" key="18">
    <source>
        <dbReference type="SAM" id="MobiDB-lite"/>
    </source>
</evidence>
<name>A0A9W8HTQ6_9FUNG</name>
<evidence type="ECO:0000256" key="6">
    <source>
        <dbReference type="ARBA" id="ARBA00022714"/>
    </source>
</evidence>
<gene>
    <name evidence="23" type="primary">dpp4</name>
    <name evidence="23" type="ORF">H4R20_003422</name>
</gene>
<evidence type="ECO:0000259" key="20">
    <source>
        <dbReference type="Pfam" id="PF00326"/>
    </source>
</evidence>
<feature type="domain" description="Glutaredoxin" evidence="21">
    <location>
        <begin position="979"/>
        <end position="1043"/>
    </location>
</feature>
<dbReference type="InterPro" id="IPR036249">
    <property type="entry name" value="Thioredoxin-like_sf"/>
</dbReference>
<dbReference type="GO" id="GO:0004252">
    <property type="term" value="F:serine-type endopeptidase activity"/>
    <property type="evidence" value="ECO:0007669"/>
    <property type="project" value="InterPro"/>
</dbReference>
<dbReference type="GO" id="GO:0006508">
    <property type="term" value="P:proteolysis"/>
    <property type="evidence" value="ECO:0007669"/>
    <property type="project" value="UniProtKB-KW"/>
</dbReference>
<keyword evidence="9" id="KW-0720">Serine protease</keyword>
<dbReference type="GO" id="GO:0046872">
    <property type="term" value="F:metal ion binding"/>
    <property type="evidence" value="ECO:0007669"/>
    <property type="project" value="UniProtKB-KW"/>
</dbReference>
<dbReference type="SUPFAM" id="SSF52833">
    <property type="entry name" value="Thioredoxin-like"/>
    <property type="match status" value="1"/>
</dbReference>
<dbReference type="Gene3D" id="2.140.10.30">
    <property type="entry name" value="Dipeptidylpeptidase IV, N-terminal domain"/>
    <property type="match status" value="1"/>
</dbReference>
<evidence type="ECO:0000259" key="21">
    <source>
        <dbReference type="Pfam" id="PF00462"/>
    </source>
</evidence>
<dbReference type="FunFam" id="3.40.30.10:FF:000005">
    <property type="entry name" value="Glutaredoxin 5"/>
    <property type="match status" value="1"/>
</dbReference>
<keyword evidence="8 23" id="KW-0378">Hydrolase</keyword>
<evidence type="ECO:0000256" key="9">
    <source>
        <dbReference type="ARBA" id="ARBA00022825"/>
    </source>
</evidence>
<comment type="subcellular location">
    <subcellularLocation>
        <location evidence="1">Vacuole membrane</location>
        <topology evidence="1">Single-pass type II membrane protein</topology>
    </subcellularLocation>
</comment>
<dbReference type="GO" id="GO:0015036">
    <property type="term" value="F:disulfide oxidoreductase activity"/>
    <property type="evidence" value="ECO:0007669"/>
    <property type="project" value="UniProtKB-ARBA"/>
</dbReference>
<keyword evidence="7" id="KW-0479">Metal-binding</keyword>
<keyword evidence="24" id="KW-1185">Reference proteome</keyword>
<dbReference type="PANTHER" id="PTHR11731:SF200">
    <property type="entry name" value="DIPEPTIDYL PEPTIDASE 10, ISOFORM B"/>
    <property type="match status" value="1"/>
</dbReference>
<dbReference type="Pfam" id="PF00462">
    <property type="entry name" value="Glutaredoxin"/>
    <property type="match status" value="1"/>
</dbReference>
<evidence type="ECO:0000256" key="3">
    <source>
        <dbReference type="ARBA" id="ARBA00022438"/>
    </source>
</evidence>
<dbReference type="GO" id="GO:0004177">
    <property type="term" value="F:aminopeptidase activity"/>
    <property type="evidence" value="ECO:0007669"/>
    <property type="project" value="UniProtKB-KW"/>
</dbReference>
<keyword evidence="3" id="KW-0031">Aminopeptidase</keyword>
<dbReference type="NCBIfam" id="TIGR00365">
    <property type="entry name" value="Grx4 family monothiol glutaredoxin"/>
    <property type="match status" value="1"/>
</dbReference>
<feature type="region of interest" description="Disordered" evidence="18">
    <location>
        <begin position="107"/>
        <end position="144"/>
    </location>
</feature>
<evidence type="ECO:0000256" key="17">
    <source>
        <dbReference type="ARBA" id="ARBA00067618"/>
    </source>
</evidence>
<feature type="transmembrane region" description="Helical" evidence="19">
    <location>
        <begin position="78"/>
        <end position="101"/>
    </location>
</feature>
<keyword evidence="5 19" id="KW-0812">Transmembrane</keyword>
<organism evidence="23 24">
    <name type="scientific">Coemansia guatemalensis</name>
    <dbReference type="NCBI Taxonomy" id="2761395"/>
    <lineage>
        <taxon>Eukaryota</taxon>
        <taxon>Fungi</taxon>
        <taxon>Fungi incertae sedis</taxon>
        <taxon>Zoopagomycota</taxon>
        <taxon>Kickxellomycotina</taxon>
        <taxon>Kickxellomycetes</taxon>
        <taxon>Kickxellales</taxon>
        <taxon>Kickxellaceae</taxon>
        <taxon>Coemansia</taxon>
    </lineage>
</organism>
<evidence type="ECO:0000256" key="14">
    <source>
        <dbReference type="ARBA" id="ARBA00023136"/>
    </source>
</evidence>
<keyword evidence="10" id="KW-0735">Signal-anchor</keyword>
<feature type="domain" description="Dipeptidylpeptidase IV N-terminal" evidence="22">
    <location>
        <begin position="226"/>
        <end position="631"/>
    </location>
</feature>
<evidence type="ECO:0000259" key="22">
    <source>
        <dbReference type="Pfam" id="PF00930"/>
    </source>
</evidence>
<evidence type="ECO:0000256" key="16">
    <source>
        <dbReference type="ARBA" id="ARBA00023284"/>
    </source>
</evidence>
<evidence type="ECO:0000256" key="15">
    <source>
        <dbReference type="ARBA" id="ARBA00023180"/>
    </source>
</evidence>
<evidence type="ECO:0000256" key="7">
    <source>
        <dbReference type="ARBA" id="ARBA00022723"/>
    </source>
</evidence>
<dbReference type="EMBL" id="JANBUO010000712">
    <property type="protein sequence ID" value="KAJ2802078.1"/>
    <property type="molecule type" value="Genomic_DNA"/>
</dbReference>
<dbReference type="GO" id="GO:0044571">
    <property type="term" value="P:[2Fe-2S] cluster assembly"/>
    <property type="evidence" value="ECO:0007669"/>
    <property type="project" value="UniProtKB-ARBA"/>
</dbReference>
<dbReference type="PROSITE" id="PS51354">
    <property type="entry name" value="GLUTAREDOXIN_2"/>
    <property type="match status" value="1"/>
</dbReference>
<feature type="region of interest" description="Disordered" evidence="18">
    <location>
        <begin position="395"/>
        <end position="418"/>
    </location>
</feature>
<comment type="caution">
    <text evidence="23">The sequence shown here is derived from an EMBL/GenBank/DDBJ whole genome shotgun (WGS) entry which is preliminary data.</text>
</comment>
<dbReference type="InterPro" id="IPR029058">
    <property type="entry name" value="AB_hydrolase_fold"/>
</dbReference>
<sequence length="1084" mass="119187">MLGRDHAYQRVSEQDTAAGTDSGSEQQRQRGRGVEYEELEVSDHAQGFGEEEDARFYEEFTGYDQRGAKSQTWKRKRFTLTHLCLTALGCLGVYAVASAVWSAAQHSRSGNGAEGAGGMATAAAGKGDVEAGGSEEGPSGRTGKRLLTYDNVASVNGAVQSRALDWIAHPSDSSVDGLYREASSEGFVIRKVDNATWEHVLARLADVEKAARGLATAFVPLGWSVSADWEYMLFNVQMKRQWRHSAKGTYVVYNTRERTMIPLSSTGNDAVQRVEWAPTGHRLQFVRDNNLFVTDMMHEIQITEDGSDSVLNGVADWVYEEEVLGSGASGLWSPDGEAVAFLRLDDTNVQVFEYQMFHPENHSALYPDEVEVRYPSPGTPNPLVSLHVCRPDFGGAPTQASKASDNPDTRAHPQPISFESPFAPEDTIIVSVAWLTDHSDRLIVHVMNRVQDHLKVYVVSTDPKQLTGRLVRQRNTADAGDDGAWIEIPPPPIYVPADTVTDLTTDGYLELVEHGEYTHLALFSPPEAAQPARWLTSGNYDVVSNSVALDRRAALVNFLSTQQSSIQPALYQVALNGNATAGTPRALSPPTLKSASARLNASGARHGSYDASFSAGASFYLLSYKGPRLPWQAVYSSTSPEFELVVNDNANAEQTLAAFSLPTTEFFEIANDAGDMMNAMATYPPDFDRSARGKYGVLFFVYGGPNSQHVSQTFSLDWMAALVSQRDVPAMQWIVVRVDARSTGYKGRRFRSAVSRRLGVLEPADQAAAARHFQALPYVNPRRIAIWGWSYGGYVTARAIERHSDVFRVGMAVAPVSDWRFYDSIYTERFMKTPQMNAEGYAASAVSNASGFVGARFLVQHGTADDNVHMQNTLALTSLLQANNVPGFEMALYANSDHSIYTYGVRPALYARMVNFLFRSFHELENTEFSYWSHTDPNDGATLLTRGVRAAPAHQLIAARLITANAKAKIDSAVKSPLVVFMKGTPEEPMCGFSRAVVQILQMHGVDKIVSVDCLQDPEIREGIKEYTDWPTIPQVYVKGEFIGGCDVMVQMHQSGELHELLVKEKILPPEPAAEPDHGPESKN</sequence>
<keyword evidence="13" id="KW-0411">Iron-sulfur</keyword>
<evidence type="ECO:0000256" key="13">
    <source>
        <dbReference type="ARBA" id="ARBA00023014"/>
    </source>
</evidence>
<accession>A0A9W8HTQ6</accession>
<proteinExistence type="inferred from homology"/>
<keyword evidence="6" id="KW-0001">2Fe-2S</keyword>
<dbReference type="GO" id="GO:0005886">
    <property type="term" value="C:plasma membrane"/>
    <property type="evidence" value="ECO:0007669"/>
    <property type="project" value="TreeGrafter"/>
</dbReference>
<dbReference type="AlphaFoldDB" id="A0A9W8HTQ6"/>
<comment type="similarity">
    <text evidence="2">Belongs to the peptidase S9B family.</text>
</comment>
<dbReference type="OrthoDB" id="16520at2759"/>
<dbReference type="SUPFAM" id="SSF53474">
    <property type="entry name" value="alpha/beta-Hydrolases"/>
    <property type="match status" value="1"/>
</dbReference>
<evidence type="ECO:0000256" key="19">
    <source>
        <dbReference type="SAM" id="Phobius"/>
    </source>
</evidence>
<evidence type="ECO:0000313" key="23">
    <source>
        <dbReference type="EMBL" id="KAJ2802078.1"/>
    </source>
</evidence>
<dbReference type="SUPFAM" id="SSF82171">
    <property type="entry name" value="DPP6 N-terminal domain-like"/>
    <property type="match status" value="1"/>
</dbReference>
<feature type="compositionally biased region" description="Polar residues" evidence="18">
    <location>
        <begin position="14"/>
        <end position="26"/>
    </location>
</feature>
<evidence type="ECO:0000256" key="2">
    <source>
        <dbReference type="ARBA" id="ARBA00006150"/>
    </source>
</evidence>
<dbReference type="GO" id="GO:0008239">
    <property type="term" value="F:dipeptidyl-peptidase activity"/>
    <property type="evidence" value="ECO:0007669"/>
    <property type="project" value="TreeGrafter"/>
</dbReference>
<evidence type="ECO:0000256" key="4">
    <source>
        <dbReference type="ARBA" id="ARBA00022670"/>
    </source>
</evidence>
<dbReference type="Gene3D" id="3.40.30.10">
    <property type="entry name" value="Glutaredoxin"/>
    <property type="match status" value="1"/>
</dbReference>
<dbReference type="InterPro" id="IPR033658">
    <property type="entry name" value="GRX_PICOT-like"/>
</dbReference>
<dbReference type="InterPro" id="IPR001375">
    <property type="entry name" value="Peptidase_S9_cat"/>
</dbReference>
<feature type="domain" description="Peptidase S9 prolyl oligopeptidase catalytic" evidence="20">
    <location>
        <begin position="731"/>
        <end position="921"/>
    </location>
</feature>
<reference evidence="23" key="1">
    <citation type="submission" date="2022-07" db="EMBL/GenBank/DDBJ databases">
        <title>Phylogenomic reconstructions and comparative analyses of Kickxellomycotina fungi.</title>
        <authorList>
            <person name="Reynolds N.K."/>
            <person name="Stajich J.E."/>
            <person name="Barry K."/>
            <person name="Grigoriev I.V."/>
            <person name="Crous P."/>
            <person name="Smith M.E."/>
        </authorList>
    </citation>
    <scope>NUCLEOTIDE SEQUENCE</scope>
    <source>
        <strain evidence="23">NRRL 1565</strain>
    </source>
</reference>
<keyword evidence="14 19" id="KW-0472">Membrane</keyword>
<dbReference type="Pfam" id="PF00930">
    <property type="entry name" value="DPPIV_N"/>
    <property type="match status" value="1"/>
</dbReference>
<evidence type="ECO:0000313" key="24">
    <source>
        <dbReference type="Proteomes" id="UP001140094"/>
    </source>
</evidence>
<dbReference type="GO" id="GO:0051537">
    <property type="term" value="F:2 iron, 2 sulfur cluster binding"/>
    <property type="evidence" value="ECO:0007669"/>
    <property type="project" value="UniProtKB-KW"/>
</dbReference>
<feature type="region of interest" description="Disordered" evidence="18">
    <location>
        <begin position="1"/>
        <end position="50"/>
    </location>
</feature>
<evidence type="ECO:0000256" key="1">
    <source>
        <dbReference type="ARBA" id="ARBA00004576"/>
    </source>
</evidence>
<dbReference type="PANTHER" id="PTHR11731">
    <property type="entry name" value="PROTEASE FAMILY S9B,C DIPEPTIDYL-PEPTIDASE IV-RELATED"/>
    <property type="match status" value="1"/>
</dbReference>
<dbReference type="CDD" id="cd03028">
    <property type="entry name" value="GRX_PICOT_like"/>
    <property type="match status" value="1"/>
</dbReference>
<dbReference type="InterPro" id="IPR004480">
    <property type="entry name" value="Monothiol_GRX-rel"/>
</dbReference>
<evidence type="ECO:0000256" key="10">
    <source>
        <dbReference type="ARBA" id="ARBA00022968"/>
    </source>
</evidence>
<dbReference type="InterPro" id="IPR002471">
    <property type="entry name" value="Pept_S9_AS"/>
</dbReference>
<protein>
    <recommendedName>
        <fullName evidence="17">Monothiol glutaredoxin-5, mitochondrial</fullName>
    </recommendedName>
</protein>
<evidence type="ECO:0000256" key="11">
    <source>
        <dbReference type="ARBA" id="ARBA00022989"/>
    </source>
</evidence>
<dbReference type="FunFam" id="3.40.50.1820:FF:000003">
    <property type="entry name" value="Dipeptidyl peptidase 4"/>
    <property type="match status" value="1"/>
</dbReference>
<dbReference type="InterPro" id="IPR002469">
    <property type="entry name" value="Peptidase_S9B_N"/>
</dbReference>